<keyword evidence="1" id="KW-0436">Ligase</keyword>
<gene>
    <name evidence="1" type="ORF">SLAV_00290</name>
    <name evidence="2" type="ORF">SLAV_39100</name>
</gene>
<evidence type="ECO:0000313" key="2">
    <source>
        <dbReference type="EMBL" id="ATZ29583.1"/>
    </source>
</evidence>
<evidence type="ECO:0000313" key="3">
    <source>
        <dbReference type="Proteomes" id="UP000231791"/>
    </source>
</evidence>
<dbReference type="KEGG" id="slx:SLAV_39100"/>
<keyword evidence="3" id="KW-1185">Reference proteome</keyword>
<dbReference type="EMBL" id="CP024985">
    <property type="protein sequence ID" value="ATZ21988.1"/>
    <property type="molecule type" value="Genomic_DNA"/>
</dbReference>
<dbReference type="Gene3D" id="3.90.190.20">
    <property type="entry name" value="Mur ligase, C-terminal domain"/>
    <property type="match status" value="1"/>
</dbReference>
<sequence>MAELGDEAAAWHDRVAEQVIRLGPAKVIGIGSGHMDRMLTTITAAGLTAAKASEGVPLIEEITRVLKPGDVVLVKGANALGLEAVARELAGMPTP</sequence>
<dbReference type="GO" id="GO:0016881">
    <property type="term" value="F:acid-amino acid ligase activity"/>
    <property type="evidence" value="ECO:0007669"/>
    <property type="project" value="InterPro"/>
</dbReference>
<name>A0A2K8P696_STRLA</name>
<evidence type="ECO:0000313" key="1">
    <source>
        <dbReference type="EMBL" id="ATZ21988.1"/>
    </source>
</evidence>
<reference evidence="1 3" key="1">
    <citation type="submission" date="2017-11" db="EMBL/GenBank/DDBJ databases">
        <title>Complete genome sequence of Streptomyces lavendulae subsp. lavendulae CCM 3239 (formerly 'Streptomyces aureofaciens CCM 3239'), the producer of the angucycline-type antibiotic auricin.</title>
        <authorList>
            <person name="Busche T."/>
            <person name="Novakova R."/>
            <person name="Al'Dilaimi A."/>
            <person name="Homerova D."/>
            <person name="Feckova L."/>
            <person name="Rezuchova B."/>
            <person name="Mingyar E."/>
            <person name="Csolleiova D."/>
            <person name="Bekeova C."/>
            <person name="Winkler A."/>
            <person name="Sevcikova B."/>
            <person name="Kalinowski J."/>
            <person name="Kormanec J."/>
            <person name="Ruckert C."/>
        </authorList>
    </citation>
    <scope>NUCLEOTIDE SEQUENCE [LARGE SCALE GENOMIC DNA]</scope>
    <source>
        <strain evidence="1 3">CCM 3239</strain>
    </source>
</reference>
<dbReference type="EMBL" id="CP024985">
    <property type="protein sequence ID" value="ATZ29583.1"/>
    <property type="molecule type" value="Genomic_DNA"/>
</dbReference>
<proteinExistence type="predicted"/>
<dbReference type="Proteomes" id="UP000231791">
    <property type="component" value="Chromosome"/>
</dbReference>
<dbReference type="KEGG" id="slx:SLAV_00290"/>
<organism evidence="1 3">
    <name type="scientific">Streptomyces lavendulae subsp. lavendulae</name>
    <dbReference type="NCBI Taxonomy" id="58340"/>
    <lineage>
        <taxon>Bacteria</taxon>
        <taxon>Bacillati</taxon>
        <taxon>Actinomycetota</taxon>
        <taxon>Actinomycetes</taxon>
        <taxon>Kitasatosporales</taxon>
        <taxon>Streptomycetaceae</taxon>
        <taxon>Streptomyces</taxon>
    </lineage>
</organism>
<protein>
    <submittedName>
        <fullName evidence="1">Putative bifunctional UDP-N-acetylmuramoylalanyl-D-glutamate--2, 6-diaminopimelate ligase/UDP-N-acetylmuramoyl-tripeptide:D-alanyl-D-alanine ligase</fullName>
    </submittedName>
</protein>
<dbReference type="InterPro" id="IPR036615">
    <property type="entry name" value="Mur_ligase_C_dom_sf"/>
</dbReference>
<accession>A0A2K8P696</accession>
<dbReference type="AlphaFoldDB" id="A0A2K8P696"/>
<dbReference type="SUPFAM" id="SSF53244">
    <property type="entry name" value="MurD-like peptide ligases, peptide-binding domain"/>
    <property type="match status" value="1"/>
</dbReference>